<organism evidence="10 11">
    <name type="scientific">Metaclostridioides mangenotii</name>
    <dbReference type="NCBI Taxonomy" id="1540"/>
    <lineage>
        <taxon>Bacteria</taxon>
        <taxon>Bacillati</taxon>
        <taxon>Bacillota</taxon>
        <taxon>Clostridia</taxon>
        <taxon>Peptostreptococcales</taxon>
        <taxon>Peptostreptococcaceae</taxon>
        <taxon>Metaclostridioides</taxon>
    </lineage>
</organism>
<evidence type="ECO:0000313" key="10">
    <source>
        <dbReference type="EMBL" id="MBP1854107.1"/>
    </source>
</evidence>
<dbReference type="Pfam" id="PF00364">
    <property type="entry name" value="Biotin_lipoyl"/>
    <property type="match status" value="1"/>
</dbReference>
<dbReference type="Gene3D" id="2.40.50.100">
    <property type="match status" value="1"/>
</dbReference>
<evidence type="ECO:0000313" key="11">
    <source>
        <dbReference type="Proteomes" id="UP000767291"/>
    </source>
</evidence>
<evidence type="ECO:0000256" key="4">
    <source>
        <dbReference type="ARBA" id="ARBA00022832"/>
    </source>
</evidence>
<feature type="domain" description="Lipoyl-binding" evidence="9">
    <location>
        <begin position="80"/>
        <end position="156"/>
    </location>
</feature>
<comment type="caution">
    <text evidence="10">The sequence shown here is derived from an EMBL/GenBank/DDBJ whole genome shotgun (WGS) entry which is preliminary data.</text>
</comment>
<dbReference type="NCBIfam" id="TIGR00531">
    <property type="entry name" value="BCCP"/>
    <property type="match status" value="1"/>
</dbReference>
<reference evidence="10 11" key="1">
    <citation type="submission" date="2021-03" db="EMBL/GenBank/DDBJ databases">
        <title>Genomic Encyclopedia of Type Strains, Phase IV (KMG-IV): sequencing the most valuable type-strain genomes for metagenomic binning, comparative biology and taxonomic classification.</title>
        <authorList>
            <person name="Goeker M."/>
        </authorList>
    </citation>
    <scope>NUCLEOTIDE SEQUENCE [LARGE SCALE GENOMIC DNA]</scope>
    <source>
        <strain evidence="10 11">DSM 1289</strain>
    </source>
</reference>
<dbReference type="InterPro" id="IPR050709">
    <property type="entry name" value="Biotin_Carboxyl_Carrier/Decarb"/>
</dbReference>
<keyword evidence="7 8" id="KW-0092">Biotin</keyword>
<proteinExistence type="predicted"/>
<dbReference type="InterPro" id="IPR001249">
    <property type="entry name" value="AcCoA_biotinCC"/>
</dbReference>
<dbReference type="CDD" id="cd06850">
    <property type="entry name" value="biotinyl_domain"/>
    <property type="match status" value="1"/>
</dbReference>
<keyword evidence="11" id="KW-1185">Reference proteome</keyword>
<dbReference type="InterPro" id="IPR000089">
    <property type="entry name" value="Biotin_lipoyl"/>
</dbReference>
<keyword evidence="5 8" id="KW-0443">Lipid metabolism</keyword>
<dbReference type="PANTHER" id="PTHR45266">
    <property type="entry name" value="OXALOACETATE DECARBOXYLASE ALPHA CHAIN"/>
    <property type="match status" value="1"/>
</dbReference>
<evidence type="ECO:0000256" key="2">
    <source>
        <dbReference type="ARBA" id="ARBA00017562"/>
    </source>
</evidence>
<evidence type="ECO:0000256" key="3">
    <source>
        <dbReference type="ARBA" id="ARBA00022516"/>
    </source>
</evidence>
<keyword evidence="6 8" id="KW-0275">Fatty acid biosynthesis</keyword>
<dbReference type="PANTHER" id="PTHR45266:SF3">
    <property type="entry name" value="OXALOACETATE DECARBOXYLASE ALPHA CHAIN"/>
    <property type="match status" value="1"/>
</dbReference>
<evidence type="ECO:0000256" key="7">
    <source>
        <dbReference type="ARBA" id="ARBA00023267"/>
    </source>
</evidence>
<dbReference type="InterPro" id="IPR011053">
    <property type="entry name" value="Single_hybrid_motif"/>
</dbReference>
<evidence type="ECO:0000256" key="6">
    <source>
        <dbReference type="ARBA" id="ARBA00023160"/>
    </source>
</evidence>
<dbReference type="RefSeq" id="WP_209455681.1">
    <property type="nucleotide sequence ID" value="NZ_BAAACS010000017.1"/>
</dbReference>
<keyword evidence="3 8" id="KW-0444">Lipid biosynthesis</keyword>
<dbReference type="PROSITE" id="PS00188">
    <property type="entry name" value="BIOTIN"/>
    <property type="match status" value="1"/>
</dbReference>
<accession>A0ABS4E840</accession>
<comment type="pathway">
    <text evidence="1 8">Lipid metabolism; fatty acid biosynthesis.</text>
</comment>
<dbReference type="PROSITE" id="PS50968">
    <property type="entry name" value="BIOTINYL_LIPOYL"/>
    <property type="match status" value="1"/>
</dbReference>
<dbReference type="SUPFAM" id="SSF51230">
    <property type="entry name" value="Single hybrid motif"/>
    <property type="match status" value="1"/>
</dbReference>
<dbReference type="Proteomes" id="UP000767291">
    <property type="component" value="Unassembled WGS sequence"/>
</dbReference>
<dbReference type="EMBL" id="JAGGJX010000001">
    <property type="protein sequence ID" value="MBP1854107.1"/>
    <property type="molecule type" value="Genomic_DNA"/>
</dbReference>
<keyword evidence="4 8" id="KW-0276">Fatty acid metabolism</keyword>
<evidence type="ECO:0000256" key="1">
    <source>
        <dbReference type="ARBA" id="ARBA00005194"/>
    </source>
</evidence>
<gene>
    <name evidence="10" type="ORF">J2Z43_000497</name>
</gene>
<protein>
    <recommendedName>
        <fullName evidence="2 8">Biotin carboxyl carrier protein of acetyl-CoA carboxylase</fullName>
    </recommendedName>
</protein>
<evidence type="ECO:0000256" key="5">
    <source>
        <dbReference type="ARBA" id="ARBA00023098"/>
    </source>
</evidence>
<evidence type="ECO:0000256" key="8">
    <source>
        <dbReference type="RuleBase" id="RU364072"/>
    </source>
</evidence>
<dbReference type="PRINTS" id="PR01071">
    <property type="entry name" value="ACOABIOTINCC"/>
</dbReference>
<sequence length="158" mass="18041">MNINEVKELIKLIDSTSLDYVKLENASLKLEVSRNNNTVEKTQNTVVREDKKETACKEITVEKEEIRDNNENNTENDNNLYIISAPLMGTFYGSPNPDSENFVKIGDVIEEGQTLCILEAMKLMNEINSEVNGEIVEILVKNEELVEYNQPLFKIKPM</sequence>
<dbReference type="InterPro" id="IPR001882">
    <property type="entry name" value="Biotin_BS"/>
</dbReference>
<comment type="function">
    <text evidence="8">This protein is a component of the acetyl coenzyme A carboxylase complex; first, biotin carboxylase catalyzes the carboxylation of the carrier protein and then the transcarboxylase transfers the carboxyl group to form malonyl-CoA.</text>
</comment>
<evidence type="ECO:0000259" key="9">
    <source>
        <dbReference type="PROSITE" id="PS50968"/>
    </source>
</evidence>
<name>A0ABS4E840_9FIRM</name>